<dbReference type="InterPro" id="IPR036142">
    <property type="entry name" value="ENT_dom-like_sf"/>
</dbReference>
<dbReference type="PANTHER" id="PTHR16500:SF3">
    <property type="entry name" value="BRCA2-INTERACTING TRANSCRIPTIONAL REPRESSOR EMSY"/>
    <property type="match status" value="1"/>
</dbReference>
<feature type="compositionally biased region" description="Pro residues" evidence="1">
    <location>
        <begin position="353"/>
        <end position="372"/>
    </location>
</feature>
<protein>
    <submittedName>
        <fullName evidence="3">Protein EMSY</fullName>
    </submittedName>
</protein>
<sequence length="1095" mass="115150">MATRSLVSPYGNYGNPVASQPLRISTERHRAEVRRAVNDERLTTIAHNMSGPNSSSEWSIEGRRLVPLMPRLVPQTAFTVTANAVANAALQHNASLPSPAETGSKESEVVVCYSYTSTTSTPTSTPVPSGSIATVKSPRPASPASNVVVLPSGSAVYVKSHGGIETKEYSQSCPKMSSIMQSIANSLPPHMSPVKITFTKPSTQTTNTTTQKVIIVTTSPSSTFVPNILSKSHNYAAVTKLVPTSVIASTTQKQPVVITAPQSSLVSSSASSCAAPSAPSTVAVTTVVSSTPSVVMSTVAQGVSTSAIKVASARLPSPKSLVGTPTQILAQFPKQQQQQQPQLTQTSPVTQTPTPPQPPPPPPQPSPLPPGIKPTIQIKQESGVKIITQQVQPSKILPKPVTATLPSSSNSPIMVVSSNGTIMTTKLVTAPTGTQATYTRPTVSPSLGTRLTGTPGGATYVKTTSGSIITVVPKSLATLGGKLISSNIVSGNSLMKTYFQQKGTTTKITTIPVTSKPNVIVVQKTTGKGTTIQGLPGKNVVTTLLNAGGEKTIQAVPAGAKPAIITATRPITKMIVTQPKGIGSAVQPATKIIPTKIVYGQQGKTQVLIKPKPVTFQATVVSEQTRQLVTETLQQASRVVEAGAAALPDVKEEPQAYTDSSSSSTESSQGSQGRKFSRNMLTATTRERAWREYIQTAPNGRSYANAYGPIRALSLQARRWGLLEAGRETERVCLPPPPPSQPVVHVIASRSQDWSEHEIAVDSSPTIIYQDVSSESQSATSTIKALLELQQTTVKEKLESKPRQPTIDLSQMAVPIQMAQEKRHSPESPSIAVVESELVAEYITTGQEIMPCLHLPEKVHQPIISQGSSVTKITFEGHQPPTVSKVAGVGPAPKPPPPLPSLFSAQVPTKAAVADILKMSMMEAQIDTSVDRAVADPPSSKAVPAGNPTGEADSAPASVLRVATVGTGTAVATSVLQPPKRLDSASSPPTVGPSLLERKQAVSAPPAASQFIRIQNIAPKKAEEIPTEILIQTIPQYSVACHSTSNVVVEPSGLLELNNFTSQRLDDEETVMEQDVDSSNEEGAEPSPMPSSEQS</sequence>
<feature type="compositionally biased region" description="Acidic residues" evidence="1">
    <location>
        <begin position="1066"/>
        <end position="1084"/>
    </location>
</feature>
<dbReference type="RefSeq" id="XP_015261954.1">
    <property type="nucleotide sequence ID" value="XM_015406468.1"/>
</dbReference>
<dbReference type="Proteomes" id="UP000694871">
    <property type="component" value="Unplaced"/>
</dbReference>
<dbReference type="InterPro" id="IPR033482">
    <property type="entry name" value="EMSY"/>
</dbReference>
<dbReference type="PANTHER" id="PTHR16500">
    <property type="entry name" value="BRCA2-INTERACTING TRANSCRIPTIONAL REPRESSOR EMSY"/>
    <property type="match status" value="1"/>
</dbReference>
<dbReference type="SUPFAM" id="SSF158639">
    <property type="entry name" value="ENT-like"/>
    <property type="match status" value="1"/>
</dbReference>
<feature type="compositionally biased region" description="Low complexity" evidence="1">
    <location>
        <begin position="660"/>
        <end position="673"/>
    </location>
</feature>
<feature type="region of interest" description="Disordered" evidence="1">
    <location>
        <begin position="120"/>
        <end position="144"/>
    </location>
</feature>
<accession>A0ABM1JKG7</accession>
<name>A0ABM1JKG7_GEKJA</name>
<evidence type="ECO:0000313" key="2">
    <source>
        <dbReference type="Proteomes" id="UP000694871"/>
    </source>
</evidence>
<gene>
    <name evidence="3" type="primary">EMSY</name>
</gene>
<keyword evidence="2" id="KW-1185">Reference proteome</keyword>
<dbReference type="Gene3D" id="1.10.1240.40">
    <property type="entry name" value="ENT domain"/>
    <property type="match status" value="1"/>
</dbReference>
<evidence type="ECO:0000313" key="3">
    <source>
        <dbReference type="RefSeq" id="XP_015261954.1"/>
    </source>
</evidence>
<feature type="region of interest" description="Disordered" evidence="1">
    <location>
        <begin position="930"/>
        <end position="956"/>
    </location>
</feature>
<evidence type="ECO:0000256" key="1">
    <source>
        <dbReference type="SAM" id="MobiDB-lite"/>
    </source>
</evidence>
<feature type="region of interest" description="Disordered" evidence="1">
    <location>
        <begin position="333"/>
        <end position="374"/>
    </location>
</feature>
<feature type="region of interest" description="Disordered" evidence="1">
    <location>
        <begin position="974"/>
        <end position="993"/>
    </location>
</feature>
<reference evidence="3" key="1">
    <citation type="submission" date="2025-08" db="UniProtKB">
        <authorList>
            <consortium name="RefSeq"/>
        </authorList>
    </citation>
    <scope>IDENTIFICATION</scope>
</reference>
<dbReference type="GeneID" id="107106334"/>
<feature type="region of interest" description="Disordered" evidence="1">
    <location>
        <begin position="645"/>
        <end position="681"/>
    </location>
</feature>
<organism evidence="2 3">
    <name type="scientific">Gekko japonicus</name>
    <name type="common">Schlegel's Japanese gecko</name>
    <dbReference type="NCBI Taxonomy" id="146911"/>
    <lineage>
        <taxon>Eukaryota</taxon>
        <taxon>Metazoa</taxon>
        <taxon>Chordata</taxon>
        <taxon>Craniata</taxon>
        <taxon>Vertebrata</taxon>
        <taxon>Euteleostomi</taxon>
        <taxon>Lepidosauria</taxon>
        <taxon>Squamata</taxon>
        <taxon>Bifurcata</taxon>
        <taxon>Gekkota</taxon>
        <taxon>Gekkonidae</taxon>
        <taxon>Gekkoninae</taxon>
        <taxon>Gekko</taxon>
    </lineage>
</organism>
<proteinExistence type="predicted"/>
<feature type="compositionally biased region" description="Low complexity" evidence="1">
    <location>
        <begin position="335"/>
        <end position="352"/>
    </location>
</feature>
<feature type="compositionally biased region" description="Low complexity" evidence="1">
    <location>
        <begin position="120"/>
        <end position="129"/>
    </location>
</feature>
<feature type="region of interest" description="Disordered" evidence="1">
    <location>
        <begin position="1066"/>
        <end position="1095"/>
    </location>
</feature>